<dbReference type="AlphaFoldDB" id="A0A208ZGL3"/>
<name>A0A208ZGL3_YERIN</name>
<dbReference type="Proteomes" id="UP000196440">
    <property type="component" value="Unassembled WGS sequence"/>
</dbReference>
<reference evidence="1 2" key="1">
    <citation type="submission" date="2017-05" db="EMBL/GenBank/DDBJ databases">
        <title>Whole genome sequencing of Yersinia kristensenii.</title>
        <authorList>
            <person name="Campioni F."/>
        </authorList>
    </citation>
    <scope>NUCLEOTIDE SEQUENCE [LARGE SCALE GENOMIC DNA]</scope>
    <source>
        <strain evidence="1 2">CFSAN060536</strain>
    </source>
</reference>
<dbReference type="EMBL" id="NHOI01000051">
    <property type="protein sequence ID" value="OVZ79595.1"/>
    <property type="molecule type" value="Genomic_DNA"/>
</dbReference>
<organism evidence="1 2">
    <name type="scientific">Yersinia intermedia</name>
    <dbReference type="NCBI Taxonomy" id="631"/>
    <lineage>
        <taxon>Bacteria</taxon>
        <taxon>Pseudomonadati</taxon>
        <taxon>Pseudomonadota</taxon>
        <taxon>Gammaproteobacteria</taxon>
        <taxon>Enterobacterales</taxon>
        <taxon>Yersiniaceae</taxon>
        <taxon>Yersinia</taxon>
    </lineage>
</organism>
<sequence length="91" mass="10711">MPVSSDFYMDFTQKPRAQVSWMTEYQAGFFPFQVHAIQAFPYKLDRLTLMFKYESMQVVPQIAVKRCLDFCFSDPKNGEEMSETRSEICIC</sequence>
<gene>
    <name evidence="1" type="ORF">CBW57_23370</name>
</gene>
<proteinExistence type="predicted"/>
<accession>A0A208ZGL3</accession>
<evidence type="ECO:0000313" key="1">
    <source>
        <dbReference type="EMBL" id="OVZ79595.1"/>
    </source>
</evidence>
<protein>
    <submittedName>
        <fullName evidence="1">Uncharacterized protein</fullName>
    </submittedName>
</protein>
<evidence type="ECO:0000313" key="2">
    <source>
        <dbReference type="Proteomes" id="UP000196440"/>
    </source>
</evidence>
<comment type="caution">
    <text evidence="1">The sequence shown here is derived from an EMBL/GenBank/DDBJ whole genome shotgun (WGS) entry which is preliminary data.</text>
</comment>